<evidence type="ECO:0000256" key="1">
    <source>
        <dbReference type="SAM" id="Phobius"/>
    </source>
</evidence>
<keyword evidence="1" id="KW-1133">Transmembrane helix</keyword>
<dbReference type="KEGG" id="nci:NCTC10296_01238"/>
<feature type="transmembrane region" description="Helical" evidence="1">
    <location>
        <begin position="32"/>
        <end position="50"/>
    </location>
</feature>
<reference evidence="2 3" key="1">
    <citation type="submission" date="2018-12" db="EMBL/GenBank/DDBJ databases">
        <authorList>
            <consortium name="Pathogen Informatics"/>
        </authorList>
    </citation>
    <scope>NUCLEOTIDE SEQUENCE [LARGE SCALE GENOMIC DNA]</scope>
    <source>
        <strain evidence="2 3">NCTC10296</strain>
    </source>
</reference>
<dbReference type="RefSeq" id="WP_085416621.1">
    <property type="nucleotide sequence ID" value="NZ_CAUJPY010000005.1"/>
</dbReference>
<dbReference type="OrthoDB" id="8611069at2"/>
<keyword evidence="1" id="KW-0812">Transmembrane</keyword>
<accession>A0A1X3CWU4</accession>
<dbReference type="EMBL" id="LR134313">
    <property type="protein sequence ID" value="VEF01232.1"/>
    <property type="molecule type" value="Genomic_DNA"/>
</dbReference>
<name>A0A1X3CWU4_9NEIS</name>
<protein>
    <submittedName>
        <fullName evidence="2">Membrane protein</fullName>
    </submittedName>
</protein>
<sequence length="147" mass="16647">MAETDKQPESAQSEEQLCAAELKKSKAKIRTIRIWLWVIAGLFAGFFFLSQCAMSKPKAKSAIIESCIKNVPFTDKWQADLKARGLEGQSEKLIRDYCVCMWDEPLEKLTDKQIRSMSKIDAKAQLDLLGGADAFEKRDEQCVARLK</sequence>
<evidence type="ECO:0000313" key="3">
    <source>
        <dbReference type="Proteomes" id="UP000279284"/>
    </source>
</evidence>
<proteinExistence type="predicted"/>
<keyword evidence="1" id="KW-0472">Membrane</keyword>
<keyword evidence="3" id="KW-1185">Reference proteome</keyword>
<dbReference type="STRING" id="493.BWD07_06835"/>
<dbReference type="Proteomes" id="UP000279284">
    <property type="component" value="Chromosome"/>
</dbReference>
<evidence type="ECO:0000313" key="2">
    <source>
        <dbReference type="EMBL" id="VEF01232.1"/>
    </source>
</evidence>
<dbReference type="AlphaFoldDB" id="A0A1X3CWU4"/>
<gene>
    <name evidence="2" type="ORF">NCTC10296_01238</name>
</gene>
<organism evidence="2 3">
    <name type="scientific">Neisseria canis</name>
    <dbReference type="NCBI Taxonomy" id="493"/>
    <lineage>
        <taxon>Bacteria</taxon>
        <taxon>Pseudomonadati</taxon>
        <taxon>Pseudomonadota</taxon>
        <taxon>Betaproteobacteria</taxon>
        <taxon>Neisseriales</taxon>
        <taxon>Neisseriaceae</taxon>
        <taxon>Neisseria</taxon>
    </lineage>
</organism>